<sequence>MNNFEIYILEVIDLKKKKQYDLAWRKANEYMLKLVQEGHEMWYMLYHQMADILAREKKWYEALKQMTYTFHYLGKVGGITHQRFIEKLLKKVDKSSYFDEFVKISIDPELDIETKISLTTEFRSLSA</sequence>
<dbReference type="Proteomes" id="UP001253848">
    <property type="component" value="Unassembled WGS sequence"/>
</dbReference>
<evidence type="ECO:0000313" key="1">
    <source>
        <dbReference type="EMBL" id="MDT0685589.1"/>
    </source>
</evidence>
<evidence type="ECO:0008006" key="3">
    <source>
        <dbReference type="Google" id="ProtNLM"/>
    </source>
</evidence>
<accession>A0ABU3DPY8</accession>
<organism evidence="1 2">
    <name type="scientific">Autumnicola psychrophila</name>
    <dbReference type="NCBI Taxonomy" id="3075592"/>
    <lineage>
        <taxon>Bacteria</taxon>
        <taxon>Pseudomonadati</taxon>
        <taxon>Bacteroidota</taxon>
        <taxon>Flavobacteriia</taxon>
        <taxon>Flavobacteriales</taxon>
        <taxon>Flavobacteriaceae</taxon>
        <taxon>Autumnicola</taxon>
    </lineage>
</organism>
<protein>
    <recommendedName>
        <fullName evidence="3">DUF309 domain-containing protein</fullName>
    </recommendedName>
</protein>
<keyword evidence="2" id="KW-1185">Reference proteome</keyword>
<proteinExistence type="predicted"/>
<name>A0ABU3DPY8_9FLAO</name>
<dbReference type="RefSeq" id="WP_311499009.1">
    <property type="nucleotide sequence ID" value="NZ_JAVRHN010000003.1"/>
</dbReference>
<evidence type="ECO:0000313" key="2">
    <source>
        <dbReference type="Proteomes" id="UP001253848"/>
    </source>
</evidence>
<gene>
    <name evidence="1" type="ORF">RM541_04400</name>
</gene>
<dbReference type="EMBL" id="JAVRHN010000003">
    <property type="protein sequence ID" value="MDT0685589.1"/>
    <property type="molecule type" value="Genomic_DNA"/>
</dbReference>
<reference evidence="1 2" key="1">
    <citation type="submission" date="2023-09" db="EMBL/GenBank/DDBJ databases">
        <authorList>
            <person name="Rey-Velasco X."/>
        </authorList>
    </citation>
    <scope>NUCLEOTIDE SEQUENCE [LARGE SCALE GENOMIC DNA]</scope>
    <source>
        <strain evidence="1 2">F225</strain>
    </source>
</reference>
<comment type="caution">
    <text evidence="1">The sequence shown here is derived from an EMBL/GenBank/DDBJ whole genome shotgun (WGS) entry which is preliminary data.</text>
</comment>